<keyword evidence="8 9" id="KW-0961">Cell wall biogenesis/degradation</keyword>
<feature type="domain" description="Mur ligase C-terminal" evidence="10">
    <location>
        <begin position="289"/>
        <end position="431"/>
    </location>
</feature>
<reference evidence="12 13" key="1">
    <citation type="journal article" date="2014" name="Genome Announc.">
        <title>Draft genome sequences of eight enterohepatic helicobacter species isolated from both laboratory and wild rodents.</title>
        <authorList>
            <person name="Sheh A."/>
            <person name="Shen Z."/>
            <person name="Fox J.G."/>
        </authorList>
    </citation>
    <scope>NUCLEOTIDE SEQUENCE [LARGE SCALE GENOMIC DNA]</scope>
    <source>
        <strain evidence="12 13">ATCC 700114</strain>
    </source>
</reference>
<sequence>MSLHITDDTRKLKQDSIFLRTQQNEEFMESLPPNIRIIERDELTDYFNTDIKIIGITGTNGKTTTAAAIYSVLLDMGYKVALLGTRGMFINDVRKKPKGLTTPSLLELYEDIDVAATLGCDFFVMEVSSHAIKQERIYGLNFCLKILTNITSDHLDYHKTWEDYAKTKLQFLQSGECPKIINLDDKSGASMRFYPHVLTYGVESKGNLSVNAYGLQDGIFAQINLRLHKQKDSKQYDDISKRECVLESELFGLFNLYNLMAATLAIHAITNKDLQTICTYIKNFGGVSGRMEIVSKQPLVIVDFAHTTDGMQQVFEAFKTRNISVVFGAGGDRDVSKRQKMGACARLYAKNIYITNDNPRSENPLSIAQEIAKGVFNGVDIQEDIRENTQYKLQLKGTALNVQIVLDRAEAIRLALQELPKDWILLILGKGDENVQIFKDNEVHFSDKECVQTILNNNY</sequence>
<dbReference type="Pfam" id="PF02875">
    <property type="entry name" value="Mur_ligase_C"/>
    <property type="match status" value="1"/>
</dbReference>
<dbReference type="UniPathway" id="UPA00219"/>
<dbReference type="PANTHER" id="PTHR23135:SF4">
    <property type="entry name" value="UDP-N-ACETYLMURAMOYL-L-ALANYL-D-GLUTAMATE--2,6-DIAMINOPIMELATE LIGASE MURE HOMOLOG, CHLOROPLASTIC"/>
    <property type="match status" value="1"/>
</dbReference>
<dbReference type="PROSITE" id="PS01011">
    <property type="entry name" value="FOLYLPOLYGLU_SYNT_1"/>
    <property type="match status" value="1"/>
</dbReference>
<dbReference type="InterPro" id="IPR005761">
    <property type="entry name" value="UDP-N-AcMur-Glu-dNH2Pim_ligase"/>
</dbReference>
<evidence type="ECO:0000256" key="5">
    <source>
        <dbReference type="ARBA" id="ARBA00022840"/>
    </source>
</evidence>
<keyword evidence="2" id="KW-0963">Cytoplasm</keyword>
<dbReference type="GO" id="GO:0008765">
    <property type="term" value="F:UDP-N-acetylmuramoylalanyl-D-glutamate-2,6-diaminopimelate ligase activity"/>
    <property type="evidence" value="ECO:0007669"/>
    <property type="project" value="UniProtKB-EC"/>
</dbReference>
<evidence type="ECO:0000256" key="3">
    <source>
        <dbReference type="ARBA" id="ARBA00022598"/>
    </source>
</evidence>
<dbReference type="GO" id="GO:0005737">
    <property type="term" value="C:cytoplasm"/>
    <property type="evidence" value="ECO:0007669"/>
    <property type="project" value="UniProtKB-SubCell"/>
</dbReference>
<evidence type="ECO:0000256" key="2">
    <source>
        <dbReference type="ARBA" id="ARBA00022490"/>
    </source>
</evidence>
<dbReference type="GO" id="GO:0008360">
    <property type="term" value="P:regulation of cell shape"/>
    <property type="evidence" value="ECO:0007669"/>
    <property type="project" value="UniProtKB-KW"/>
</dbReference>
<proteinExistence type="inferred from homology"/>
<keyword evidence="5" id="KW-0067">ATP-binding</keyword>
<dbReference type="SUPFAM" id="SSF53623">
    <property type="entry name" value="MurD-like peptide ligases, catalytic domain"/>
    <property type="match status" value="1"/>
</dbReference>
<dbReference type="NCBIfam" id="TIGR01085">
    <property type="entry name" value="murE"/>
    <property type="match status" value="1"/>
</dbReference>
<dbReference type="InterPro" id="IPR036565">
    <property type="entry name" value="Mur-like_cat_sf"/>
</dbReference>
<evidence type="ECO:0000313" key="13">
    <source>
        <dbReference type="Proteomes" id="UP000029878"/>
    </source>
</evidence>
<evidence type="ECO:0000256" key="9">
    <source>
        <dbReference type="RuleBase" id="RU004135"/>
    </source>
</evidence>
<dbReference type="EMBL" id="JRPL02000008">
    <property type="protein sequence ID" value="TLD83391.1"/>
    <property type="molecule type" value="Genomic_DNA"/>
</dbReference>
<keyword evidence="7 9" id="KW-0573">Peptidoglycan synthesis</keyword>
<dbReference type="RefSeq" id="WP_052096520.1">
    <property type="nucleotide sequence ID" value="NZ_FZNG01000038.1"/>
</dbReference>
<evidence type="ECO:0000256" key="4">
    <source>
        <dbReference type="ARBA" id="ARBA00022741"/>
    </source>
</evidence>
<dbReference type="GO" id="GO:0005524">
    <property type="term" value="F:ATP binding"/>
    <property type="evidence" value="ECO:0007669"/>
    <property type="project" value="UniProtKB-KW"/>
</dbReference>
<dbReference type="InterPro" id="IPR013221">
    <property type="entry name" value="Mur_ligase_cen"/>
</dbReference>
<evidence type="ECO:0000256" key="7">
    <source>
        <dbReference type="ARBA" id="ARBA00022984"/>
    </source>
</evidence>
<dbReference type="GO" id="GO:0004326">
    <property type="term" value="F:tetrahydrofolylpolyglutamate synthase activity"/>
    <property type="evidence" value="ECO:0007669"/>
    <property type="project" value="InterPro"/>
</dbReference>
<evidence type="ECO:0000256" key="8">
    <source>
        <dbReference type="ARBA" id="ARBA00023316"/>
    </source>
</evidence>
<evidence type="ECO:0000259" key="10">
    <source>
        <dbReference type="Pfam" id="PF02875"/>
    </source>
</evidence>
<keyword evidence="9" id="KW-0131">Cell cycle</keyword>
<comment type="pathway">
    <text evidence="9">Cell wall biogenesis; peptidoglycan biosynthesis.</text>
</comment>
<evidence type="ECO:0000256" key="1">
    <source>
        <dbReference type="ARBA" id="ARBA00005898"/>
    </source>
</evidence>
<comment type="subcellular location">
    <subcellularLocation>
        <location evidence="9">Cytoplasm</location>
    </subcellularLocation>
</comment>
<keyword evidence="9" id="KW-0132">Cell division</keyword>
<feature type="domain" description="Mur ligase central" evidence="11">
    <location>
        <begin position="56"/>
        <end position="265"/>
    </location>
</feature>
<dbReference type="InterPro" id="IPR004101">
    <property type="entry name" value="Mur_ligase_C"/>
</dbReference>
<dbReference type="Gene3D" id="3.90.190.20">
    <property type="entry name" value="Mur ligase, C-terminal domain"/>
    <property type="match status" value="1"/>
</dbReference>
<comment type="similarity">
    <text evidence="1">Belongs to the MurCDEF family. MurE subfamily.</text>
</comment>
<evidence type="ECO:0000256" key="6">
    <source>
        <dbReference type="ARBA" id="ARBA00022960"/>
    </source>
</evidence>
<comment type="caution">
    <text evidence="12">The sequence shown here is derived from an EMBL/GenBank/DDBJ whole genome shotgun (WGS) entry which is preliminary data.</text>
</comment>
<name>A0A4U8SBN6_9HELI</name>
<dbReference type="Pfam" id="PF08245">
    <property type="entry name" value="Mur_ligase_M"/>
    <property type="match status" value="1"/>
</dbReference>
<organism evidence="12 13">
    <name type="scientific">Helicobacter trogontum</name>
    <dbReference type="NCBI Taxonomy" id="50960"/>
    <lineage>
        <taxon>Bacteria</taxon>
        <taxon>Pseudomonadati</taxon>
        <taxon>Campylobacterota</taxon>
        <taxon>Epsilonproteobacteria</taxon>
        <taxon>Campylobacterales</taxon>
        <taxon>Helicobacteraceae</taxon>
        <taxon>Helicobacter</taxon>
    </lineage>
</organism>
<dbReference type="GO" id="GO:0071555">
    <property type="term" value="P:cell wall organization"/>
    <property type="evidence" value="ECO:0007669"/>
    <property type="project" value="UniProtKB-KW"/>
</dbReference>
<dbReference type="InterPro" id="IPR036615">
    <property type="entry name" value="Mur_ligase_C_dom_sf"/>
</dbReference>
<keyword evidence="6 9" id="KW-0133">Cell shape</keyword>
<dbReference type="GO" id="GO:0009252">
    <property type="term" value="P:peptidoglycan biosynthetic process"/>
    <property type="evidence" value="ECO:0007669"/>
    <property type="project" value="UniProtKB-UniPathway"/>
</dbReference>
<dbReference type="AlphaFoldDB" id="A0A4U8SBN6"/>
<accession>A0A4U8SBN6</accession>
<evidence type="ECO:0000313" key="12">
    <source>
        <dbReference type="EMBL" id="TLD83391.1"/>
    </source>
</evidence>
<keyword evidence="4" id="KW-0547">Nucleotide-binding</keyword>
<dbReference type="OrthoDB" id="9800958at2"/>
<dbReference type="NCBIfam" id="NF001126">
    <property type="entry name" value="PRK00139.1-4"/>
    <property type="match status" value="1"/>
</dbReference>
<dbReference type="InterPro" id="IPR018109">
    <property type="entry name" value="Folylpolyglutamate_synth_CS"/>
</dbReference>
<evidence type="ECO:0000259" key="11">
    <source>
        <dbReference type="Pfam" id="PF08245"/>
    </source>
</evidence>
<keyword evidence="3 12" id="KW-0436">Ligase</keyword>
<dbReference type="Gene3D" id="3.40.1190.10">
    <property type="entry name" value="Mur-like, catalytic domain"/>
    <property type="match status" value="1"/>
</dbReference>
<dbReference type="SUPFAM" id="SSF53244">
    <property type="entry name" value="MurD-like peptide ligases, peptide-binding domain"/>
    <property type="match status" value="1"/>
</dbReference>
<dbReference type="PANTHER" id="PTHR23135">
    <property type="entry name" value="MUR LIGASE FAMILY MEMBER"/>
    <property type="match status" value="1"/>
</dbReference>
<dbReference type="GO" id="GO:0051301">
    <property type="term" value="P:cell division"/>
    <property type="evidence" value="ECO:0007669"/>
    <property type="project" value="UniProtKB-KW"/>
</dbReference>
<dbReference type="EC" id="6.3.2.13" evidence="12"/>
<dbReference type="Proteomes" id="UP000029878">
    <property type="component" value="Unassembled WGS sequence"/>
</dbReference>
<dbReference type="CDD" id="cd01983">
    <property type="entry name" value="SIMIBI"/>
    <property type="match status" value="1"/>
</dbReference>
<protein>
    <submittedName>
        <fullName evidence="12">UDP-N-acetylmuramoyl-L-alanyl-D-glutamate--2, 6-diaminopimelate ligase</fullName>
        <ecNumber evidence="12">6.3.2.13</ecNumber>
    </submittedName>
</protein>
<gene>
    <name evidence="12" type="ORF">LS81_004675</name>
</gene>